<accession>A0A372NTS4</accession>
<keyword evidence="6" id="KW-0732">Signal</keyword>
<keyword evidence="4" id="KW-0408">Iron</keyword>
<keyword evidence="2" id="KW-0479">Metal-binding</keyword>
<comment type="caution">
    <text evidence="7">The sequence shown here is derived from an EMBL/GenBank/DDBJ whole genome shotgun (WGS) entry which is preliminary data.</text>
</comment>
<evidence type="ECO:0000256" key="5">
    <source>
        <dbReference type="ARBA" id="ARBA00023014"/>
    </source>
</evidence>
<dbReference type="Proteomes" id="UP000264217">
    <property type="component" value="Unassembled WGS sequence"/>
</dbReference>
<dbReference type="AlphaFoldDB" id="A0A372NTS4"/>
<feature type="signal peptide" evidence="6">
    <location>
        <begin position="1"/>
        <end position="19"/>
    </location>
</feature>
<dbReference type="PANTHER" id="PTHR43498:SF1">
    <property type="entry name" value="COB--COM HETERODISULFIDE REDUCTASE IRON-SULFUR SUBUNIT A"/>
    <property type="match status" value="1"/>
</dbReference>
<keyword evidence="5" id="KW-0411">Iron-sulfur</keyword>
<dbReference type="SUPFAM" id="SSF51905">
    <property type="entry name" value="FAD/NAD(P)-binding domain"/>
    <property type="match status" value="1"/>
</dbReference>
<evidence type="ECO:0000256" key="4">
    <source>
        <dbReference type="ARBA" id="ARBA00023004"/>
    </source>
</evidence>
<evidence type="ECO:0000313" key="7">
    <source>
        <dbReference type="EMBL" id="RFZ92668.1"/>
    </source>
</evidence>
<evidence type="ECO:0000256" key="3">
    <source>
        <dbReference type="ARBA" id="ARBA00023002"/>
    </source>
</evidence>
<dbReference type="GO" id="GO:0046872">
    <property type="term" value="F:metal ion binding"/>
    <property type="evidence" value="ECO:0007669"/>
    <property type="project" value="UniProtKB-KW"/>
</dbReference>
<dbReference type="PANTHER" id="PTHR43498">
    <property type="entry name" value="FERREDOXIN:COB-COM HETERODISULFIDE REDUCTASE SUBUNIT A"/>
    <property type="match status" value="1"/>
</dbReference>
<protein>
    <submittedName>
        <fullName evidence="7">FAD-dependent oxidoreductase</fullName>
    </submittedName>
</protein>
<dbReference type="Gene3D" id="3.50.50.60">
    <property type="entry name" value="FAD/NAD(P)-binding domain"/>
    <property type="match status" value="1"/>
</dbReference>
<dbReference type="Pfam" id="PF12831">
    <property type="entry name" value="FAD_oxidored"/>
    <property type="match status" value="1"/>
</dbReference>
<evidence type="ECO:0000313" key="8">
    <source>
        <dbReference type="Proteomes" id="UP000264217"/>
    </source>
</evidence>
<keyword evidence="1" id="KW-0004">4Fe-4S</keyword>
<dbReference type="EMBL" id="QWDC01000002">
    <property type="protein sequence ID" value="RFZ92668.1"/>
    <property type="molecule type" value="Genomic_DNA"/>
</dbReference>
<gene>
    <name evidence="7" type="ORF">D0C36_14755</name>
</gene>
<keyword evidence="3" id="KW-0560">Oxidoreductase</keyword>
<name>A0A372NTS4_9SPHI</name>
<proteinExistence type="predicted"/>
<evidence type="ECO:0000256" key="2">
    <source>
        <dbReference type="ARBA" id="ARBA00022723"/>
    </source>
</evidence>
<organism evidence="7 8">
    <name type="scientific">Mucilaginibacter conchicola</name>
    <dbReference type="NCBI Taxonomy" id="2303333"/>
    <lineage>
        <taxon>Bacteria</taxon>
        <taxon>Pseudomonadati</taxon>
        <taxon>Bacteroidota</taxon>
        <taxon>Sphingobacteriia</taxon>
        <taxon>Sphingobacteriales</taxon>
        <taxon>Sphingobacteriaceae</taxon>
        <taxon>Mucilaginibacter</taxon>
    </lineage>
</organism>
<dbReference type="OrthoDB" id="615715at2"/>
<sequence>MIKKLLLIVLCLGFTTAYAETIKTDVLVIGGGASGVSAAIQSARSKVKTLLIEQGPWLGGAMTAGGFSYLETNRNFPSGIYGEFRKRVVDVYKLRLGYDTTYNAPLAFEPAMGATILKKLTDTVKNLTVKLNTPFTDVKKDGTGWEVTIIDNKEKVTIKAKALIDATELGDVVSKINVLMTAGFDSRSDSKEALAPTNATNQIEDISYIATLRDYGRNTDHTIPKPEGYDASKYACLKGVDVKKLLNSAKLPNDKYMINWDNCASQYSVTSEDMQPENRAETFRKARLHTLGLIYYLQTELGFKNFGFADDFKTADHLPYIPYVRENRRAAGLVRMMLDDIYTPYDRGSQLYRTAIAVSDAVPGQHYSEAGVLHISYPPFPAFTIPLGAVVVKDQENLFVTEKALSVTHLVNGAVTDAAVQMSLGQGAGAAAAFRAFFQTTTKNLQPRIIQGEILDFKGYLMPFADIKQTDPAWRAIQQVGATGMLKGVQKIKGNRTEVLFMPDSTVTTAEIRPFLDEIYSRSFIWFNQEKPGQLFTVANTISFISNMNLRDPDDLRNALQKSWKSYYKFDTEFKADRPITRREFAVLANRFFNPFARKVDISGKVIN</sequence>
<reference evidence="7 8" key="1">
    <citation type="submission" date="2018-08" db="EMBL/GenBank/DDBJ databases">
        <title>Mucilaginibacter sp. MYSH2.</title>
        <authorList>
            <person name="Seo T."/>
        </authorList>
    </citation>
    <scope>NUCLEOTIDE SEQUENCE [LARGE SCALE GENOMIC DNA]</scope>
    <source>
        <strain evidence="7 8">MYSH2</strain>
    </source>
</reference>
<feature type="chain" id="PRO_5016672963" evidence="6">
    <location>
        <begin position="20"/>
        <end position="608"/>
    </location>
</feature>
<dbReference type="RefSeq" id="WP_117392376.1">
    <property type="nucleotide sequence ID" value="NZ_QWDC01000002.1"/>
</dbReference>
<dbReference type="InterPro" id="IPR036188">
    <property type="entry name" value="FAD/NAD-bd_sf"/>
</dbReference>
<evidence type="ECO:0000256" key="1">
    <source>
        <dbReference type="ARBA" id="ARBA00022485"/>
    </source>
</evidence>
<keyword evidence="8" id="KW-1185">Reference proteome</keyword>
<dbReference type="GO" id="GO:0051539">
    <property type="term" value="F:4 iron, 4 sulfur cluster binding"/>
    <property type="evidence" value="ECO:0007669"/>
    <property type="project" value="UniProtKB-KW"/>
</dbReference>
<dbReference type="GO" id="GO:0016491">
    <property type="term" value="F:oxidoreductase activity"/>
    <property type="evidence" value="ECO:0007669"/>
    <property type="project" value="UniProtKB-KW"/>
</dbReference>
<dbReference type="InterPro" id="IPR039650">
    <property type="entry name" value="HdrA-like"/>
</dbReference>
<evidence type="ECO:0000256" key="6">
    <source>
        <dbReference type="SAM" id="SignalP"/>
    </source>
</evidence>